<organism evidence="1 2">
    <name type="scientific">Bacteroides reticulotermitis</name>
    <dbReference type="NCBI Taxonomy" id="1133319"/>
    <lineage>
        <taxon>Bacteria</taxon>
        <taxon>Pseudomonadati</taxon>
        <taxon>Bacteroidota</taxon>
        <taxon>Bacteroidia</taxon>
        <taxon>Bacteroidales</taxon>
        <taxon>Bacteroidaceae</taxon>
        <taxon>Bacteroides</taxon>
    </lineage>
</organism>
<gene>
    <name evidence="1" type="ORF">GGR06_003160</name>
</gene>
<evidence type="ECO:0000313" key="2">
    <source>
        <dbReference type="Proteomes" id="UP000560658"/>
    </source>
</evidence>
<name>A0A840D4H8_9BACE</name>
<reference evidence="1" key="1">
    <citation type="submission" date="2020-08" db="EMBL/GenBank/DDBJ databases">
        <title>Genomic Encyclopedia of Type Strains, Phase IV (KMG-IV): sequencing the most valuable type-strain genomes for metagenomic binning, comparative biology and taxonomic classification.</title>
        <authorList>
            <person name="Goeker M."/>
        </authorList>
    </citation>
    <scope>NUCLEOTIDE SEQUENCE [LARGE SCALE GENOMIC DNA]</scope>
    <source>
        <strain evidence="1">DSM 105720</strain>
    </source>
</reference>
<keyword evidence="2" id="KW-1185">Reference proteome</keyword>
<dbReference type="Pfam" id="PF16132">
    <property type="entry name" value="DUF4843"/>
    <property type="match status" value="1"/>
</dbReference>
<accession>A0A840D4H8</accession>
<dbReference type="EMBL" id="JACIER010000014">
    <property type="protein sequence ID" value="MBB4045348.1"/>
    <property type="molecule type" value="Genomic_DNA"/>
</dbReference>
<protein>
    <recommendedName>
        <fullName evidence="3">DUF4843 domain-containing protein</fullName>
    </recommendedName>
</protein>
<dbReference type="InterPro" id="IPR032299">
    <property type="entry name" value="DUF4843"/>
</dbReference>
<dbReference type="RefSeq" id="WP_081741274.1">
    <property type="nucleotide sequence ID" value="NZ_JACIER010000014.1"/>
</dbReference>
<dbReference type="PROSITE" id="PS51257">
    <property type="entry name" value="PROKAR_LIPOPROTEIN"/>
    <property type="match status" value="1"/>
</dbReference>
<dbReference type="AlphaFoldDB" id="A0A840D4H8"/>
<dbReference type="Proteomes" id="UP000560658">
    <property type="component" value="Unassembled WGS sequence"/>
</dbReference>
<evidence type="ECO:0008006" key="3">
    <source>
        <dbReference type="Google" id="ProtNLM"/>
    </source>
</evidence>
<proteinExistence type="predicted"/>
<sequence length="259" mass="29666">MRPLIYLLLTMGVFFAGSCSTDEVEVFDAHNYISFKFDVKDEATIPSTSFTFTFSDASVTEKTFEIPVTYAGRFADRDMSFAWEVVDSLTTAVEGVHYKIDRQAGQLIAASQNSGLATVTLLRTADMKDKSFELTLQLVDNEYFKAGPIDRVKIIITDQLVKPDWWSATLYNRYLGTYSTTKLRLWLEFMNVEDGTDPFETEKYIQWLDYGSGNYIYKNYRTSEVVSTIMAFKNWLYNDKGNPYDEDLKKPVAQSLGSY</sequence>
<evidence type="ECO:0000313" key="1">
    <source>
        <dbReference type="EMBL" id="MBB4045348.1"/>
    </source>
</evidence>
<comment type="caution">
    <text evidence="1">The sequence shown here is derived from an EMBL/GenBank/DDBJ whole genome shotgun (WGS) entry which is preliminary data.</text>
</comment>